<sequence>MSTVVVLNLTSSGHINPTLPLVTELVGRGERVIYYAIEQYRSLIEATGAEYRPYSHPEYLVPKVHQGEFFGSMAHFAKAAQVNLPALLEDLEQSPPDYILLDSMCIWGNLAQQIMKLPAITFSSIFIMHPTMKAEDILDMVYSPRPKEVVLKGVQSLYRYFEISQEINEQYHCKIPSLIEAFSNPQDLNILFTSRKFHPFSEMYDASVYKFVGPSIAPRPGTIPFPFEQLKPGVTIYISLGTIVNDAVEFYKDCYQAFGNRIERPYPHQVILSIGNKVNPADLGPAPDNFVVMPHVPQLEVLERTSVFITHGGMNSASEALCYGVPLVVIPHRGDAFLVAQQVVNNGAGVSMLPAQASPDTLHDAVEKVLSSPAFKQNAEELGQSLRSAGGYVKAADEIMAYKSEIGLN</sequence>
<keyword evidence="6" id="KW-1185">Reference proteome</keyword>
<dbReference type="SUPFAM" id="SSF53756">
    <property type="entry name" value="UDP-Glycosyltransferase/glycogen phosphorylase"/>
    <property type="match status" value="1"/>
</dbReference>
<organism evidence="5 6">
    <name type="scientific">Candidatus Methylobacter oryzae</name>
    <dbReference type="NCBI Taxonomy" id="2497749"/>
    <lineage>
        <taxon>Bacteria</taxon>
        <taxon>Pseudomonadati</taxon>
        <taxon>Pseudomonadota</taxon>
        <taxon>Gammaproteobacteria</taxon>
        <taxon>Methylococcales</taxon>
        <taxon>Methylococcaceae</taxon>
        <taxon>Methylobacter</taxon>
    </lineage>
</organism>
<evidence type="ECO:0000259" key="4">
    <source>
        <dbReference type="Pfam" id="PF06722"/>
    </source>
</evidence>
<comment type="caution">
    <text evidence="5">The sequence shown here is derived from an EMBL/GenBank/DDBJ whole genome shotgun (WGS) entry which is preliminary data.</text>
</comment>
<dbReference type="NCBIfam" id="TIGR01426">
    <property type="entry name" value="MGT"/>
    <property type="match status" value="1"/>
</dbReference>
<keyword evidence="2" id="KW-0328">Glycosyltransferase</keyword>
<feature type="domain" description="Erythromycin biosynthesis protein CIII-like C-terminal" evidence="4">
    <location>
        <begin position="268"/>
        <end position="384"/>
    </location>
</feature>
<dbReference type="PANTHER" id="PTHR48043:SF145">
    <property type="entry name" value="FI06409P-RELATED"/>
    <property type="match status" value="1"/>
</dbReference>
<dbReference type="RefSeq" id="WP_127027456.1">
    <property type="nucleotide sequence ID" value="NZ_RYFG02000116.1"/>
</dbReference>
<dbReference type="InterPro" id="IPR006326">
    <property type="entry name" value="UDPGT_MGT-like"/>
</dbReference>
<gene>
    <name evidence="5" type="ORF">EKO24_018395</name>
</gene>
<dbReference type="EMBL" id="RYFG02000116">
    <property type="protein sequence ID" value="TRW90768.1"/>
    <property type="molecule type" value="Genomic_DNA"/>
</dbReference>
<proteinExistence type="inferred from homology"/>
<dbReference type="GO" id="GO:0016740">
    <property type="term" value="F:transferase activity"/>
    <property type="evidence" value="ECO:0007669"/>
    <property type="project" value="UniProtKB-KW"/>
</dbReference>
<name>A0ABY3C674_9GAMM</name>
<dbReference type="InterPro" id="IPR010610">
    <property type="entry name" value="EryCIII-like_C"/>
</dbReference>
<protein>
    <submittedName>
        <fullName evidence="5">Glycosyl transferase family 1</fullName>
    </submittedName>
</protein>
<dbReference type="PANTHER" id="PTHR48043">
    <property type="entry name" value="EG:EG0003.4 PROTEIN-RELATED"/>
    <property type="match status" value="1"/>
</dbReference>
<dbReference type="InterPro" id="IPR050271">
    <property type="entry name" value="UDP-glycosyltransferase"/>
</dbReference>
<accession>A0ABY3C674</accession>
<evidence type="ECO:0000256" key="2">
    <source>
        <dbReference type="ARBA" id="ARBA00022676"/>
    </source>
</evidence>
<dbReference type="Pfam" id="PF06722">
    <property type="entry name" value="EryCIII-like_C"/>
    <property type="match status" value="1"/>
</dbReference>
<dbReference type="Proteomes" id="UP000733744">
    <property type="component" value="Unassembled WGS sequence"/>
</dbReference>
<reference evidence="5 6" key="1">
    <citation type="journal article" date="2019" name="Antonie Van Leeuwenhoek">
        <title>Description of 'Ca. Methylobacter oryzae' KRF1, a novel species from the environmentally important Methylobacter clade 2.</title>
        <authorList>
            <person name="Khatri K."/>
            <person name="Mohite J.A."/>
            <person name="Pandit P.S."/>
            <person name="Bahulikar R."/>
            <person name="Rahalkar M.C."/>
        </authorList>
    </citation>
    <scope>NUCLEOTIDE SEQUENCE [LARGE SCALE GENOMIC DNA]</scope>
    <source>
        <strain evidence="5 6">KRF1</strain>
    </source>
</reference>
<dbReference type="InterPro" id="IPR002213">
    <property type="entry name" value="UDP_glucos_trans"/>
</dbReference>
<comment type="similarity">
    <text evidence="1">Belongs to the UDP-glycosyltransferase family.</text>
</comment>
<evidence type="ECO:0000313" key="5">
    <source>
        <dbReference type="EMBL" id="TRW90768.1"/>
    </source>
</evidence>
<dbReference type="Gene3D" id="3.40.50.2000">
    <property type="entry name" value="Glycogen Phosphorylase B"/>
    <property type="match status" value="2"/>
</dbReference>
<evidence type="ECO:0000313" key="6">
    <source>
        <dbReference type="Proteomes" id="UP000733744"/>
    </source>
</evidence>
<keyword evidence="3 5" id="KW-0808">Transferase</keyword>
<evidence type="ECO:0000256" key="3">
    <source>
        <dbReference type="ARBA" id="ARBA00022679"/>
    </source>
</evidence>
<dbReference type="CDD" id="cd03784">
    <property type="entry name" value="GT1_Gtf-like"/>
    <property type="match status" value="1"/>
</dbReference>
<evidence type="ECO:0000256" key="1">
    <source>
        <dbReference type="ARBA" id="ARBA00009995"/>
    </source>
</evidence>